<accession>A0A5M4AXG5</accession>
<dbReference type="AlphaFoldDB" id="A0A5M4AXG5"/>
<sequence length="320" mass="34893">MAENIIELVDLTKNYGSFTAVNRLNLSVKKGEVFGLLGPNGAGKSTTILMMLGLTEPTSGSVKVCGINSTENPIEVKRRVGYLPEDVGFYPDLTGMENLKYIARLNGIPEKDVETKAREMLTRVGLDEQAEKKTGKYSRGMRQRLGLAEVLIKTPEVIILDEPTSGIDPTGIREFLELIVQLSKEEGLTVLFSSHNLHQVQQVCDRVGLFVSGKLIAEGNIESLSQKLFSNESFVVEAGLASSGNGNNGNGLVSSLKTIEGVTSVLQEELKLYVGCSRDATADIAREIVSSGAELAYLHKKEYGLDDIYNRYFEGGEVHE</sequence>
<dbReference type="PROSITE" id="PS50893">
    <property type="entry name" value="ABC_TRANSPORTER_2"/>
    <property type="match status" value="1"/>
</dbReference>
<dbReference type="SMART" id="SM00382">
    <property type="entry name" value="AAA"/>
    <property type="match status" value="1"/>
</dbReference>
<name>A0A5M4AXG5_9BACT</name>
<organism evidence="6 7">
    <name type="scientific">Prolixibacter bellariivorans</name>
    <dbReference type="NCBI Taxonomy" id="314319"/>
    <lineage>
        <taxon>Bacteria</taxon>
        <taxon>Pseudomonadati</taxon>
        <taxon>Bacteroidota</taxon>
        <taxon>Bacteroidia</taxon>
        <taxon>Marinilabiliales</taxon>
        <taxon>Prolixibacteraceae</taxon>
        <taxon>Prolixibacter</taxon>
    </lineage>
</organism>
<dbReference type="Pfam" id="PF00005">
    <property type="entry name" value="ABC_tran"/>
    <property type="match status" value="1"/>
</dbReference>
<evidence type="ECO:0000256" key="2">
    <source>
        <dbReference type="ARBA" id="ARBA00022448"/>
    </source>
</evidence>
<evidence type="ECO:0000256" key="4">
    <source>
        <dbReference type="ARBA" id="ARBA00022840"/>
    </source>
</evidence>
<dbReference type="Gene3D" id="3.40.50.300">
    <property type="entry name" value="P-loop containing nucleotide triphosphate hydrolases"/>
    <property type="match status" value="1"/>
</dbReference>
<dbReference type="InterPro" id="IPR027417">
    <property type="entry name" value="P-loop_NTPase"/>
</dbReference>
<evidence type="ECO:0000256" key="1">
    <source>
        <dbReference type="ARBA" id="ARBA00005417"/>
    </source>
</evidence>
<dbReference type="RefSeq" id="WP_025865523.1">
    <property type="nucleotide sequence ID" value="NZ_BLAX01000001.1"/>
</dbReference>
<dbReference type="Proteomes" id="UP000391834">
    <property type="component" value="Unassembled WGS sequence"/>
</dbReference>
<dbReference type="OrthoDB" id="9801987at2"/>
<dbReference type="GO" id="GO:0005524">
    <property type="term" value="F:ATP binding"/>
    <property type="evidence" value="ECO:0007669"/>
    <property type="project" value="UniProtKB-KW"/>
</dbReference>
<keyword evidence="4" id="KW-0067">ATP-binding</keyword>
<dbReference type="PANTHER" id="PTHR43335">
    <property type="entry name" value="ABC TRANSPORTER, ATP-BINDING PROTEIN"/>
    <property type="match status" value="1"/>
</dbReference>
<dbReference type="CDD" id="cd03230">
    <property type="entry name" value="ABC_DR_subfamily_A"/>
    <property type="match status" value="1"/>
</dbReference>
<dbReference type="GO" id="GO:0016887">
    <property type="term" value="F:ATP hydrolysis activity"/>
    <property type="evidence" value="ECO:0007669"/>
    <property type="project" value="InterPro"/>
</dbReference>
<comment type="caution">
    <text evidence="6">The sequence shown here is derived from an EMBL/GenBank/DDBJ whole genome shotgun (WGS) entry which is preliminary data.</text>
</comment>
<evidence type="ECO:0000313" key="7">
    <source>
        <dbReference type="Proteomes" id="UP000391834"/>
    </source>
</evidence>
<dbReference type="SUPFAM" id="SSF52540">
    <property type="entry name" value="P-loop containing nucleoside triphosphate hydrolases"/>
    <property type="match status" value="1"/>
</dbReference>
<proteinExistence type="inferred from homology"/>
<dbReference type="InterPro" id="IPR003439">
    <property type="entry name" value="ABC_transporter-like_ATP-bd"/>
</dbReference>
<reference evidence="6 7" key="1">
    <citation type="submission" date="2019-10" db="EMBL/GenBank/DDBJ databases">
        <title>Prolixibacter strains distinguished by the presence of nitrate reductase genes were adept at nitrate-dependent anaerobic corrosion of metallic iron and carbon steel.</title>
        <authorList>
            <person name="Iino T."/>
            <person name="Shono N."/>
            <person name="Ito K."/>
            <person name="Nakamura R."/>
            <person name="Sueoka K."/>
            <person name="Harayama S."/>
            <person name="Ohkuma M."/>
        </authorList>
    </citation>
    <scope>NUCLEOTIDE SEQUENCE [LARGE SCALE GENOMIC DNA]</scope>
    <source>
        <strain evidence="6 7">JCM 13498</strain>
    </source>
</reference>
<keyword evidence="3" id="KW-0547">Nucleotide-binding</keyword>
<keyword evidence="2" id="KW-0813">Transport</keyword>
<dbReference type="EMBL" id="BLAX01000001">
    <property type="protein sequence ID" value="GET32572.1"/>
    <property type="molecule type" value="Genomic_DNA"/>
</dbReference>
<feature type="domain" description="ABC transporter" evidence="5">
    <location>
        <begin position="6"/>
        <end position="237"/>
    </location>
</feature>
<protein>
    <recommendedName>
        <fullName evidence="5">ABC transporter domain-containing protein</fullName>
    </recommendedName>
</protein>
<keyword evidence="7" id="KW-1185">Reference proteome</keyword>
<evidence type="ECO:0000256" key="3">
    <source>
        <dbReference type="ARBA" id="ARBA00022741"/>
    </source>
</evidence>
<gene>
    <name evidence="6" type="ORF">PbJCM13498_14350</name>
</gene>
<dbReference type="InterPro" id="IPR003593">
    <property type="entry name" value="AAA+_ATPase"/>
</dbReference>
<evidence type="ECO:0000313" key="6">
    <source>
        <dbReference type="EMBL" id="GET32572.1"/>
    </source>
</evidence>
<comment type="similarity">
    <text evidence="1">Belongs to the ABC transporter superfamily.</text>
</comment>
<dbReference type="PANTHER" id="PTHR43335:SF4">
    <property type="entry name" value="ABC TRANSPORTER, ATP-BINDING PROTEIN"/>
    <property type="match status" value="1"/>
</dbReference>
<evidence type="ECO:0000259" key="5">
    <source>
        <dbReference type="PROSITE" id="PS50893"/>
    </source>
</evidence>